<dbReference type="EMBL" id="JAGIZQ010000002">
    <property type="protein sequence ID" value="KAH6641666.1"/>
    <property type="molecule type" value="Genomic_DNA"/>
</dbReference>
<comment type="caution">
    <text evidence="1">The sequence shown here is derived from an EMBL/GenBank/DDBJ whole genome shotgun (WGS) entry which is preliminary data.</text>
</comment>
<gene>
    <name evidence="1" type="ORF">F5144DRAFT_143725</name>
</gene>
<proteinExistence type="predicted"/>
<evidence type="ECO:0000313" key="1">
    <source>
        <dbReference type="EMBL" id="KAH6641666.1"/>
    </source>
</evidence>
<keyword evidence="2" id="KW-1185">Reference proteome</keyword>
<accession>A0ACB7PLS5</accession>
<dbReference type="Proteomes" id="UP000724584">
    <property type="component" value="Unassembled WGS sequence"/>
</dbReference>
<sequence>MGGNTRNEADARELSATKSTVPSWSIAGCRFNGPLSPLRNLGQLTLHRHSLPNKTGIAGISDRNNPAVLLFCLPGAGHKLTGCRDFGPHYHEQHRTAQPAKPSGTAMAFCVTPLLFLSGSAVHLVCIIDTRVRGPCLAPSFLSRPASAGSVGRRQRTATMLVVGAGCRKAGVGFFGCWQGGTSVYLSPIVIVAVFTVAVLRATSDIPSPLFSFSPSRILDTLPHLIFSLNPPTLPSQYLVVVRNVAGRAEKGARAMWNTSVLPSHRIFCVTAGHVALRGYLLFSCFLLLSRPALPSWLGWAWCHTSGSGTRRRSSWPARSCLLWKERAKRSRYPIPLGRGVGDGSCWSSCWLGCGLGKMRVRGELAHCSVVAGKGALSAWAGIEACPVCLLLGCF</sequence>
<organism evidence="1 2">
    <name type="scientific">Chaetomium tenue</name>
    <dbReference type="NCBI Taxonomy" id="1854479"/>
    <lineage>
        <taxon>Eukaryota</taxon>
        <taxon>Fungi</taxon>
        <taxon>Dikarya</taxon>
        <taxon>Ascomycota</taxon>
        <taxon>Pezizomycotina</taxon>
        <taxon>Sordariomycetes</taxon>
        <taxon>Sordariomycetidae</taxon>
        <taxon>Sordariales</taxon>
        <taxon>Chaetomiaceae</taxon>
        <taxon>Chaetomium</taxon>
    </lineage>
</organism>
<name>A0ACB7PLS5_9PEZI</name>
<reference evidence="1 2" key="1">
    <citation type="journal article" date="2021" name="Nat. Commun.">
        <title>Genetic determinants of endophytism in the Arabidopsis root mycobiome.</title>
        <authorList>
            <person name="Mesny F."/>
            <person name="Miyauchi S."/>
            <person name="Thiergart T."/>
            <person name="Pickel B."/>
            <person name="Atanasova L."/>
            <person name="Karlsson M."/>
            <person name="Huettel B."/>
            <person name="Barry K.W."/>
            <person name="Haridas S."/>
            <person name="Chen C."/>
            <person name="Bauer D."/>
            <person name="Andreopoulos W."/>
            <person name="Pangilinan J."/>
            <person name="LaButti K."/>
            <person name="Riley R."/>
            <person name="Lipzen A."/>
            <person name="Clum A."/>
            <person name="Drula E."/>
            <person name="Henrissat B."/>
            <person name="Kohler A."/>
            <person name="Grigoriev I.V."/>
            <person name="Martin F.M."/>
            <person name="Hacquard S."/>
        </authorList>
    </citation>
    <scope>NUCLEOTIDE SEQUENCE [LARGE SCALE GENOMIC DNA]</scope>
    <source>
        <strain evidence="1 2">MPI-SDFR-AT-0079</strain>
    </source>
</reference>
<protein>
    <submittedName>
        <fullName evidence="1">Uncharacterized protein</fullName>
    </submittedName>
</protein>
<evidence type="ECO:0000313" key="2">
    <source>
        <dbReference type="Proteomes" id="UP000724584"/>
    </source>
</evidence>